<dbReference type="EMBL" id="KL584723">
    <property type="protein sequence ID" value="KEQ69115.1"/>
    <property type="molecule type" value="Genomic_DNA"/>
</dbReference>
<accession>A0A074W7P9</accession>
<evidence type="ECO:0000256" key="1">
    <source>
        <dbReference type="SAM" id="MobiDB-lite"/>
    </source>
</evidence>
<dbReference type="OrthoDB" id="3440281at2759"/>
<dbReference type="GeneID" id="25417584"/>
<dbReference type="RefSeq" id="XP_013423348.1">
    <property type="nucleotide sequence ID" value="XM_013567894.1"/>
</dbReference>
<dbReference type="HOGENOM" id="CLU_1651793_0_0_1"/>
<feature type="compositionally biased region" description="Acidic residues" evidence="1">
    <location>
        <begin position="119"/>
        <end position="138"/>
    </location>
</feature>
<evidence type="ECO:0000313" key="2">
    <source>
        <dbReference type="EMBL" id="KEQ69115.1"/>
    </source>
</evidence>
<proteinExistence type="predicted"/>
<organism evidence="2 3">
    <name type="scientific">Aureobasidium namibiae CBS 147.97</name>
    <dbReference type="NCBI Taxonomy" id="1043004"/>
    <lineage>
        <taxon>Eukaryota</taxon>
        <taxon>Fungi</taxon>
        <taxon>Dikarya</taxon>
        <taxon>Ascomycota</taxon>
        <taxon>Pezizomycotina</taxon>
        <taxon>Dothideomycetes</taxon>
        <taxon>Dothideomycetidae</taxon>
        <taxon>Dothideales</taxon>
        <taxon>Saccotheciaceae</taxon>
        <taxon>Aureobasidium</taxon>
    </lineage>
</organism>
<dbReference type="AlphaFoldDB" id="A0A074W7P9"/>
<protein>
    <submittedName>
        <fullName evidence="2">Uncharacterized protein</fullName>
    </submittedName>
</protein>
<evidence type="ECO:0000313" key="3">
    <source>
        <dbReference type="Proteomes" id="UP000027730"/>
    </source>
</evidence>
<name>A0A074W7P9_9PEZI</name>
<keyword evidence="3" id="KW-1185">Reference proteome</keyword>
<feature type="region of interest" description="Disordered" evidence="1">
    <location>
        <begin position="113"/>
        <end position="160"/>
    </location>
</feature>
<gene>
    <name evidence="2" type="ORF">M436DRAFT_85766</name>
</gene>
<dbReference type="Proteomes" id="UP000027730">
    <property type="component" value="Unassembled WGS sequence"/>
</dbReference>
<reference evidence="2 3" key="1">
    <citation type="journal article" date="2014" name="BMC Genomics">
        <title>Genome sequencing of four Aureobasidium pullulans varieties: biotechnological potential, stress tolerance, and description of new species.</title>
        <authorList>
            <person name="Gostin Ar C."/>
            <person name="Ohm R.A."/>
            <person name="Kogej T."/>
            <person name="Sonjak S."/>
            <person name="Turk M."/>
            <person name="Zajc J."/>
            <person name="Zalar P."/>
            <person name="Grube M."/>
            <person name="Sun H."/>
            <person name="Han J."/>
            <person name="Sharma A."/>
            <person name="Chiniquy J."/>
            <person name="Ngan C.Y."/>
            <person name="Lipzen A."/>
            <person name="Barry K."/>
            <person name="Grigoriev I.V."/>
            <person name="Gunde-Cimerman N."/>
        </authorList>
    </citation>
    <scope>NUCLEOTIDE SEQUENCE [LARGE SCALE GENOMIC DNA]</scope>
    <source>
        <strain evidence="2 3">CBS 147.97</strain>
    </source>
</reference>
<sequence>MASTTSIIDFGARTRLIVTLFDENRFEDCKREIATILGYQELPRYYRIKCHIVLAECEDDWYAAEREFQIAENMWWNARIMWPVGTANESTNWLLNKLRGMLDSLRAHLEEHRPLEHVENEEESEENAMQSAEDDEEMFAGTAESELVEEEQSQDKEESE</sequence>